<evidence type="ECO:0000313" key="1">
    <source>
        <dbReference type="EMBL" id="ARF09983.1"/>
    </source>
</evidence>
<accession>A0A1V0SE44</accession>
<organism evidence="1">
    <name type="scientific">Indivirus ILV1</name>
    <dbReference type="NCBI Taxonomy" id="1977633"/>
    <lineage>
        <taxon>Viruses</taxon>
        <taxon>Varidnaviria</taxon>
        <taxon>Bamfordvirae</taxon>
        <taxon>Nucleocytoviricota</taxon>
        <taxon>Megaviricetes</taxon>
        <taxon>Imitervirales</taxon>
        <taxon>Mimiviridae</taxon>
        <taxon>Klosneuvirinae</taxon>
        <taxon>Indivirus</taxon>
    </lineage>
</organism>
<dbReference type="EMBL" id="KY684090">
    <property type="protein sequence ID" value="ARF09983.1"/>
    <property type="molecule type" value="Genomic_DNA"/>
</dbReference>
<sequence>MSYYQKYLKYKKKYTNLHKNQSKVQIGGSIKNISGPVSIWIGDYDQNRYILMGDVHFDITSHICPTDCMKIEDIPSKNSASVNYSENSYTLGNKVGLDNTCYEVTRLLDEIFNEALKTKQYIDFFHEIPFIYKGVEAPADVRDIYGNYLNKIDAYFSKCFIATKEKCEWKNYVRFHYTDIRLTYNRFQQIFFTADPYFLITADMLDGGNADIIMNNIIKSVIGHNYVVLMLQKYEKFNQIIFDSTDYTKDISDYFNDINNEMKKQCNDIYILDRFAVYISEMKKLFLQQVKTIVNPLRKNVNTSFIKKQMDELAKDNKFVYDKLVEFKNNKIDEMNIRLNGAFKNNINYLYIDSTKLKSNLMNLTDLTKLNAISELVNDDLATSLPIFTVENNVRFWQKTILKYGPLYMDIYLLSRLFRQFTSSNTHIHSKTKIIYAGALHIQSYIEFFQLYLKVSPEKFVGLQDINTGLGAIDSYRNASRCLESPYPEIKDFIKGTLMVKKEEVIQPIAEKEISWEDRKKAMDILDRLGKILPAFARVSLTGKGEEANRLICEIDILMNQLENQKQYIPEYRNNDLNKVLLSYKSISKSHKCDRS</sequence>
<name>A0A1V0SE44_9VIRU</name>
<reference evidence="1" key="1">
    <citation type="journal article" date="2017" name="Science">
        <title>Giant viruses with an expanded complement of translation system components.</title>
        <authorList>
            <person name="Schulz F."/>
            <person name="Yutin N."/>
            <person name="Ivanova N.N."/>
            <person name="Ortega D.R."/>
            <person name="Lee T.K."/>
            <person name="Vierheilig J."/>
            <person name="Daims H."/>
            <person name="Horn M."/>
            <person name="Wagner M."/>
            <person name="Jensen G.J."/>
            <person name="Kyrpides N.C."/>
            <person name="Koonin E.V."/>
            <person name="Woyke T."/>
        </authorList>
    </citation>
    <scope>NUCLEOTIDE SEQUENCE</scope>
    <source>
        <strain evidence="1">ILV1</strain>
    </source>
</reference>
<protein>
    <submittedName>
        <fullName evidence="1">Uncharacterized protein</fullName>
    </submittedName>
</protein>
<proteinExistence type="predicted"/>
<gene>
    <name evidence="1" type="ORF">Indivirus_6_49</name>
</gene>